<evidence type="ECO:0000256" key="1">
    <source>
        <dbReference type="ARBA" id="ARBA00003767"/>
    </source>
</evidence>
<feature type="domain" description="C2H2-type" evidence="17">
    <location>
        <begin position="626"/>
        <end position="653"/>
    </location>
</feature>
<evidence type="ECO:0000256" key="14">
    <source>
        <dbReference type="PROSITE-ProRule" id="PRU00042"/>
    </source>
</evidence>
<keyword evidence="5" id="KW-0597">Phosphoprotein</keyword>
<dbReference type="Pfam" id="PF13837">
    <property type="entry name" value="Myb_DNA-bind_4"/>
    <property type="match status" value="1"/>
</dbReference>
<feature type="domain" description="SCAN box" evidence="18">
    <location>
        <begin position="51"/>
        <end position="132"/>
    </location>
</feature>
<dbReference type="PROSITE" id="PS00028">
    <property type="entry name" value="ZINC_FINGER_C2H2_1"/>
    <property type="match status" value="7"/>
</dbReference>
<keyword evidence="6" id="KW-0479">Metal-binding</keyword>
<evidence type="ECO:0000256" key="3">
    <source>
        <dbReference type="ARBA" id="ARBA00006991"/>
    </source>
</evidence>
<dbReference type="InterPro" id="IPR038269">
    <property type="entry name" value="SCAN_sf"/>
</dbReference>
<dbReference type="Proteomes" id="UP000664940">
    <property type="component" value="Unassembled WGS sequence"/>
</dbReference>
<dbReference type="EMBL" id="JABVXQ010000005">
    <property type="protein sequence ID" value="KAF6112456.1"/>
    <property type="molecule type" value="Genomic_DNA"/>
</dbReference>
<dbReference type="SMART" id="SM00355">
    <property type="entry name" value="ZnF_C2H2"/>
    <property type="match status" value="7"/>
</dbReference>
<dbReference type="GO" id="GO:0000981">
    <property type="term" value="F:DNA-binding transcription factor activity, RNA polymerase II-specific"/>
    <property type="evidence" value="ECO:0007669"/>
    <property type="project" value="TreeGrafter"/>
</dbReference>
<dbReference type="FunFam" id="3.30.160.60:FF:000932">
    <property type="entry name" value="zinc finger and SCAN domain-containing protein 20 isoform X2"/>
    <property type="match status" value="1"/>
</dbReference>
<dbReference type="PANTHER" id="PTHR23226">
    <property type="entry name" value="ZINC FINGER AND SCAN DOMAIN-CONTAINING"/>
    <property type="match status" value="1"/>
</dbReference>
<dbReference type="FunFam" id="3.30.160.60:FF:000557">
    <property type="entry name" value="zinc finger and SCAN domain-containing protein 29"/>
    <property type="match status" value="1"/>
</dbReference>
<evidence type="ECO:0000256" key="2">
    <source>
        <dbReference type="ARBA" id="ARBA00004123"/>
    </source>
</evidence>
<sequence>MAVALESQAQVSPPPELEELLIVKLEEDAWRSESRPQAKDRDPVPGPEASRQRFRQFQYRDASGPHEAFSQLWALCCRWLRPEIRLKEQILELLVLEQFLTILPREAQAWVQARHPESGEEAVALVEDWHREARAAGQRELKLCGEETRSWKAVQELQGFRPHSVGRWPERRTQRQWERSPCPGRPKHPDTRMVPPALKESAVLTPRGPTLPKMGSTGDWEVAAESQEALGPGKRAEKEFHKDPPRDNCGNGVSLGVLVSKPNVISQPEQGPEFWGPSLKTPGKRSTGNCGPDSEQMKAAPALAWRDSKAWEEQCQWDVEDTKVSGVHWGYEETKTFLAILTGVHWGYEETKAFLTILSESPFPEKLRTCHQNSQVYRAIAERLCAQGFLRTLEQCRYRFKNLLRSYRKAKSSHPPGTCPFYEELDSLVRARTAVRAVGTVREAAGLPASGRSSTEADDPEAWGEVAGEDAGRPPTPCPGTPDTGFEMRHEDDDQGSELDIFEDLPGALPTRAVEASSHPCHLGEDGEHEDEGEEQSGTRPQGQWEECSSEEDSERLIDHQGLYLAEKPHQREPRARSCSQPSPFIARRRTHTGEKPCWCLQCEESFSDASDPHTRQRIHPGEQPCRCSECGKSFRDRPSLAAHQPVHAGVRPCACGECWKGPSQSADLLKPQRARVGGNPHCRSEPGENSGQSKSFSAHWRNLAEETAPEQPPGAKKNSPGLNSANSGEKLYQCSECGRTFSKSSALISHQRIHTGEKPYECAECGKSFSKSSTLANHQRTHTGEKPYECADCGKCFSERSKLITHRRVHTGEKPYECLECGKFFRDRSNLITHQRIHTGEKPYRCRECGKCFNQSSSLIIHQRIHTGEKPYKCLECGKDFNNSSHFSAHRRTHAGGKAS</sequence>
<evidence type="ECO:0000313" key="20">
    <source>
        <dbReference type="Proteomes" id="UP000664940"/>
    </source>
</evidence>
<proteinExistence type="inferred from homology"/>
<evidence type="ECO:0000256" key="7">
    <source>
        <dbReference type="ARBA" id="ARBA00022737"/>
    </source>
</evidence>
<dbReference type="FunFam" id="1.10.10.60:FF:000032">
    <property type="entry name" value="Zinc finger and SCAN domain-containing 20"/>
    <property type="match status" value="1"/>
</dbReference>
<dbReference type="PROSITE" id="PS50157">
    <property type="entry name" value="ZINC_FINGER_C2H2_2"/>
    <property type="match status" value="8"/>
</dbReference>
<dbReference type="InterPro" id="IPR044822">
    <property type="entry name" value="Myb_DNA-bind_4"/>
</dbReference>
<dbReference type="PANTHER" id="PTHR23226:SF377">
    <property type="entry name" value="ZINC FINGER AND SCAN DOMAIN-CONTAINING PROTEIN 20"/>
    <property type="match status" value="1"/>
</dbReference>
<keyword evidence="11" id="KW-0805">Transcription regulation</keyword>
<reference evidence="19 20" key="1">
    <citation type="journal article" date="2020" name="Nature">
        <title>Six reference-quality genomes reveal evolution of bat adaptations.</title>
        <authorList>
            <person name="Jebb D."/>
            <person name="Huang Z."/>
            <person name="Pippel M."/>
            <person name="Hughes G.M."/>
            <person name="Lavrichenko K."/>
            <person name="Devanna P."/>
            <person name="Winkler S."/>
            <person name="Jermiin L.S."/>
            <person name="Skirmuntt E.C."/>
            <person name="Katzourakis A."/>
            <person name="Burkitt-Gray L."/>
            <person name="Ray D.A."/>
            <person name="Sullivan K.A.M."/>
            <person name="Roscito J.G."/>
            <person name="Kirilenko B.M."/>
            <person name="Davalos L.M."/>
            <person name="Corthals A.P."/>
            <person name="Power M.L."/>
            <person name="Jones G."/>
            <person name="Ransome R.D."/>
            <person name="Dechmann D.K.N."/>
            <person name="Locatelli A.G."/>
            <person name="Puechmaille S.J."/>
            <person name="Fedrigo O."/>
            <person name="Jarvis E.D."/>
            <person name="Hiller M."/>
            <person name="Vernes S.C."/>
            <person name="Myers E.W."/>
            <person name="Teeling E.C."/>
        </authorList>
    </citation>
    <scope>NUCLEOTIDE SEQUENCE [LARGE SCALE GENOMIC DNA]</scope>
    <source>
        <strain evidence="19">Bat1K_MPI-CBG_1</strain>
    </source>
</reference>
<dbReference type="CDD" id="cd07936">
    <property type="entry name" value="SCAN"/>
    <property type="match status" value="1"/>
</dbReference>
<comment type="subcellular location">
    <subcellularLocation>
        <location evidence="2 15">Nucleus</location>
    </subcellularLocation>
</comment>
<feature type="compositionally biased region" description="Basic and acidic residues" evidence="16">
    <location>
        <begin position="29"/>
        <end position="43"/>
    </location>
</feature>
<feature type="compositionally biased region" description="Basic and acidic residues" evidence="16">
    <location>
        <begin position="234"/>
        <end position="246"/>
    </location>
</feature>
<dbReference type="Pfam" id="PF02023">
    <property type="entry name" value="SCAN"/>
    <property type="match status" value="1"/>
</dbReference>
<keyword evidence="10" id="KW-0832">Ubl conjugation</keyword>
<dbReference type="FunFam" id="3.30.160.60:FF:001024">
    <property type="entry name" value="Zinc finger and SCAN domain-containing protein 20"/>
    <property type="match status" value="1"/>
</dbReference>
<evidence type="ECO:0000259" key="18">
    <source>
        <dbReference type="PROSITE" id="PS50804"/>
    </source>
</evidence>
<dbReference type="SUPFAM" id="SSF47353">
    <property type="entry name" value="Retrovirus capsid dimerization domain-like"/>
    <property type="match status" value="1"/>
</dbReference>
<dbReference type="FunFam" id="3.30.160.60:FF:000383">
    <property type="entry name" value="Uncharacterized protein"/>
    <property type="match status" value="1"/>
</dbReference>
<feature type="domain" description="C2H2-type" evidence="17">
    <location>
        <begin position="789"/>
        <end position="816"/>
    </location>
</feature>
<dbReference type="GO" id="GO:0005634">
    <property type="term" value="C:nucleus"/>
    <property type="evidence" value="ECO:0007669"/>
    <property type="project" value="UniProtKB-SubCell"/>
</dbReference>
<keyword evidence="4" id="KW-1017">Isopeptide bond</keyword>
<feature type="region of interest" description="Disordered" evidence="16">
    <location>
        <begin position="266"/>
        <end position="295"/>
    </location>
</feature>
<feature type="domain" description="C2H2-type" evidence="17">
    <location>
        <begin position="873"/>
        <end position="900"/>
    </location>
</feature>
<evidence type="ECO:0000313" key="19">
    <source>
        <dbReference type="EMBL" id="KAF6112456.1"/>
    </source>
</evidence>
<evidence type="ECO:0000256" key="4">
    <source>
        <dbReference type="ARBA" id="ARBA00022499"/>
    </source>
</evidence>
<gene>
    <name evidence="19" type="ORF">HJG60_021032</name>
</gene>
<dbReference type="AlphaFoldDB" id="A0A834AM60"/>
<evidence type="ECO:0000256" key="13">
    <source>
        <dbReference type="ARBA" id="ARBA00023242"/>
    </source>
</evidence>
<dbReference type="PROSITE" id="PS50804">
    <property type="entry name" value="SCAN_BOX"/>
    <property type="match status" value="1"/>
</dbReference>
<dbReference type="Gene3D" id="1.10.4020.10">
    <property type="entry name" value="DNA breaking-rejoining enzymes"/>
    <property type="match status" value="1"/>
</dbReference>
<evidence type="ECO:0000256" key="9">
    <source>
        <dbReference type="ARBA" id="ARBA00022833"/>
    </source>
</evidence>
<dbReference type="GO" id="GO:0000978">
    <property type="term" value="F:RNA polymerase II cis-regulatory region sequence-specific DNA binding"/>
    <property type="evidence" value="ECO:0007669"/>
    <property type="project" value="TreeGrafter"/>
</dbReference>
<dbReference type="FunFam" id="3.30.160.60:FF:002343">
    <property type="entry name" value="Zinc finger protein 33A"/>
    <property type="match status" value="2"/>
</dbReference>
<protein>
    <submittedName>
        <fullName evidence="19">Zinc finger and SCAN domain containing 20</fullName>
    </submittedName>
</protein>
<feature type="region of interest" description="Disordered" evidence="16">
    <location>
        <begin position="512"/>
        <end position="556"/>
    </location>
</feature>
<feature type="domain" description="C2H2-type" evidence="17">
    <location>
        <begin position="761"/>
        <end position="788"/>
    </location>
</feature>
<dbReference type="InterPro" id="IPR013087">
    <property type="entry name" value="Znf_C2H2_type"/>
</dbReference>
<dbReference type="Gene3D" id="1.10.10.60">
    <property type="entry name" value="Homeodomain-like"/>
    <property type="match status" value="1"/>
</dbReference>
<comment type="function">
    <text evidence="1">May be involved in transcriptional regulation.</text>
</comment>
<dbReference type="FunFam" id="1.10.4020.10:FF:000001">
    <property type="entry name" value="zinc finger protein 263 isoform X1"/>
    <property type="match status" value="1"/>
</dbReference>
<evidence type="ECO:0000256" key="6">
    <source>
        <dbReference type="ARBA" id="ARBA00022723"/>
    </source>
</evidence>
<evidence type="ECO:0000256" key="15">
    <source>
        <dbReference type="PROSITE-ProRule" id="PRU00187"/>
    </source>
</evidence>
<comment type="caution">
    <text evidence="19">The sequence shown here is derived from an EMBL/GenBank/DDBJ whole genome shotgun (WGS) entry which is preliminary data.</text>
</comment>
<feature type="region of interest" description="Disordered" evidence="16">
    <location>
        <begin position="228"/>
        <end position="251"/>
    </location>
</feature>
<keyword evidence="8 14" id="KW-0863">Zinc-finger</keyword>
<evidence type="ECO:0000256" key="8">
    <source>
        <dbReference type="ARBA" id="ARBA00022771"/>
    </source>
</evidence>
<dbReference type="InterPro" id="IPR003309">
    <property type="entry name" value="SCAN_dom"/>
</dbReference>
<keyword evidence="7" id="KW-0677">Repeat</keyword>
<evidence type="ECO:0000256" key="11">
    <source>
        <dbReference type="ARBA" id="ARBA00023015"/>
    </source>
</evidence>
<dbReference type="GO" id="GO:0008270">
    <property type="term" value="F:zinc ion binding"/>
    <property type="evidence" value="ECO:0007669"/>
    <property type="project" value="UniProtKB-KW"/>
</dbReference>
<feature type="region of interest" description="Disordered" evidence="16">
    <location>
        <begin position="168"/>
        <end position="215"/>
    </location>
</feature>
<dbReference type="SMART" id="SM00431">
    <property type="entry name" value="SCAN"/>
    <property type="match status" value="1"/>
</dbReference>
<evidence type="ECO:0000256" key="12">
    <source>
        <dbReference type="ARBA" id="ARBA00023163"/>
    </source>
</evidence>
<feature type="region of interest" description="Disordered" evidence="16">
    <location>
        <begin position="446"/>
        <end position="491"/>
    </location>
</feature>
<feature type="domain" description="C2H2-type" evidence="17">
    <location>
        <begin position="733"/>
        <end position="760"/>
    </location>
</feature>
<name>A0A834AM60_9CHIR</name>
<accession>A0A834AM60</accession>
<dbReference type="Pfam" id="PF00096">
    <property type="entry name" value="zf-C2H2"/>
    <property type="match status" value="7"/>
</dbReference>
<feature type="domain" description="C2H2-type" evidence="17">
    <location>
        <begin position="817"/>
        <end position="844"/>
    </location>
</feature>
<organism evidence="19 20">
    <name type="scientific">Phyllostomus discolor</name>
    <name type="common">pale spear-nosed bat</name>
    <dbReference type="NCBI Taxonomy" id="89673"/>
    <lineage>
        <taxon>Eukaryota</taxon>
        <taxon>Metazoa</taxon>
        <taxon>Chordata</taxon>
        <taxon>Craniata</taxon>
        <taxon>Vertebrata</taxon>
        <taxon>Euteleostomi</taxon>
        <taxon>Mammalia</taxon>
        <taxon>Eutheria</taxon>
        <taxon>Laurasiatheria</taxon>
        <taxon>Chiroptera</taxon>
        <taxon>Yangochiroptera</taxon>
        <taxon>Phyllostomidae</taxon>
        <taxon>Phyllostominae</taxon>
        <taxon>Phyllostomus</taxon>
    </lineage>
</organism>
<evidence type="ECO:0000256" key="5">
    <source>
        <dbReference type="ARBA" id="ARBA00022553"/>
    </source>
</evidence>
<keyword evidence="13 15" id="KW-0539">Nucleus</keyword>
<evidence type="ECO:0000259" key="17">
    <source>
        <dbReference type="PROSITE" id="PS50157"/>
    </source>
</evidence>
<dbReference type="SUPFAM" id="SSF57667">
    <property type="entry name" value="beta-beta-alpha zinc fingers"/>
    <property type="match status" value="5"/>
</dbReference>
<comment type="similarity">
    <text evidence="3">Belongs to the krueppel C2H2-type zinc-finger protein family.</text>
</comment>
<dbReference type="InterPro" id="IPR036236">
    <property type="entry name" value="Znf_C2H2_sf"/>
</dbReference>
<dbReference type="FunFam" id="3.30.160.60:FF:000355">
    <property type="entry name" value="zinc finger and SCAN domain-containing protein 20 isoform X1"/>
    <property type="match status" value="1"/>
</dbReference>
<feature type="region of interest" description="Disordered" evidence="16">
    <location>
        <begin position="29"/>
        <end position="52"/>
    </location>
</feature>
<keyword evidence="9" id="KW-0862">Zinc</keyword>
<feature type="compositionally biased region" description="Basic and acidic residues" evidence="16">
    <location>
        <begin position="168"/>
        <end position="178"/>
    </location>
</feature>
<dbReference type="Gene3D" id="3.30.160.60">
    <property type="entry name" value="Classic Zinc Finger"/>
    <property type="match status" value="8"/>
</dbReference>
<dbReference type="FunFam" id="3.30.160.60:FF:000258">
    <property type="entry name" value="zinc finger and SCAN domain-containing protein 29 isoform X2"/>
    <property type="match status" value="1"/>
</dbReference>
<evidence type="ECO:0000256" key="10">
    <source>
        <dbReference type="ARBA" id="ARBA00022843"/>
    </source>
</evidence>
<feature type="region of interest" description="Disordered" evidence="16">
    <location>
        <begin position="671"/>
        <end position="728"/>
    </location>
</feature>
<feature type="domain" description="C2H2-type" evidence="17">
    <location>
        <begin position="845"/>
        <end position="872"/>
    </location>
</feature>
<feature type="domain" description="C2H2-type" evidence="17">
    <location>
        <begin position="598"/>
        <end position="625"/>
    </location>
</feature>
<keyword evidence="12" id="KW-0804">Transcription</keyword>
<evidence type="ECO:0000256" key="16">
    <source>
        <dbReference type="SAM" id="MobiDB-lite"/>
    </source>
</evidence>
<feature type="compositionally biased region" description="Polar residues" evidence="16">
    <location>
        <begin position="688"/>
        <end position="697"/>
    </location>
</feature>